<evidence type="ECO:0000313" key="3">
    <source>
        <dbReference type="Proteomes" id="UP000029734"/>
    </source>
</evidence>
<protein>
    <recommendedName>
        <fullName evidence="1">N-acetyltransferase domain-containing protein</fullName>
    </recommendedName>
</protein>
<dbReference type="PANTHER" id="PTHR31143">
    <property type="match status" value="1"/>
</dbReference>
<dbReference type="Proteomes" id="UP000029734">
    <property type="component" value="Unassembled WGS sequence"/>
</dbReference>
<dbReference type="PROSITE" id="PS51186">
    <property type="entry name" value="GNAT"/>
    <property type="match status" value="1"/>
</dbReference>
<reference evidence="2 3" key="2">
    <citation type="submission" date="2014-10" db="EMBL/GenBank/DDBJ databases">
        <title>Comparative genomics of the Paenibacillus odorifer group.</title>
        <authorList>
            <person name="Tsai Y.-C."/>
            <person name="Martin N."/>
            <person name="Korlach J."/>
            <person name="Wiedmann M."/>
        </authorList>
    </citation>
    <scope>NUCLEOTIDE SEQUENCE [LARGE SCALE GENOMIC DNA]</scope>
    <source>
        <strain evidence="2 3">DSM 18334</strain>
    </source>
</reference>
<feature type="domain" description="N-acetyltransferase" evidence="1">
    <location>
        <begin position="146"/>
        <end position="271"/>
    </location>
</feature>
<dbReference type="GO" id="GO:0016747">
    <property type="term" value="F:acyltransferase activity, transferring groups other than amino-acyl groups"/>
    <property type="evidence" value="ECO:0007669"/>
    <property type="project" value="InterPro"/>
</dbReference>
<dbReference type="AlphaFoldDB" id="A0A098M6M4"/>
<evidence type="ECO:0000259" key="1">
    <source>
        <dbReference type="PROSITE" id="PS51186"/>
    </source>
</evidence>
<evidence type="ECO:0000313" key="2">
    <source>
        <dbReference type="EMBL" id="KGE17683.1"/>
    </source>
</evidence>
<dbReference type="SUPFAM" id="SSF55729">
    <property type="entry name" value="Acyl-CoA N-acyltransferases (Nat)"/>
    <property type="match status" value="1"/>
</dbReference>
<dbReference type="InterPro" id="IPR027365">
    <property type="entry name" value="GNAT_acetyltra_YdfB-like"/>
</dbReference>
<gene>
    <name evidence="2" type="ORF">PWYN_24235</name>
</gene>
<reference evidence="2 3" key="1">
    <citation type="submission" date="2014-08" db="EMBL/GenBank/DDBJ databases">
        <authorList>
            <person name="den Bakker H.C."/>
        </authorList>
    </citation>
    <scope>NUCLEOTIDE SEQUENCE [LARGE SCALE GENOMIC DNA]</scope>
    <source>
        <strain evidence="2 3">DSM 18334</strain>
    </source>
</reference>
<name>A0A098M6M4_9BACL</name>
<dbReference type="Gene3D" id="3.40.630.30">
    <property type="match status" value="1"/>
</dbReference>
<proteinExistence type="predicted"/>
<dbReference type="InterPro" id="IPR000182">
    <property type="entry name" value="GNAT_dom"/>
</dbReference>
<sequence>MITLEINDYHKAILPLSHVNINTLFAEAVILQRISGTIYVDCEKDPSTFYVVHPYGMSLLYGDTDNEYFHYALLEYITNSKQIRHKPEWLQIAPEGAWTSKVESMVNSHNCANHQNPIIKQQRVNFIFNKESYHQSKEHYHSQGTCIMQTTKEQFLSLTGSVSPRCFWSNADQFLAEGIAYSLLDNEEVASTAFSAYRKGHQLEIGIETSEAYRGKGYAYSVCSALIDYCLKNELEPVWACRLENEGSYKLALRLGFTPTTTIPNFGLAYF</sequence>
<dbReference type="EMBL" id="JQCR01000003">
    <property type="protein sequence ID" value="KGE17683.1"/>
    <property type="molecule type" value="Genomic_DNA"/>
</dbReference>
<dbReference type="InterPro" id="IPR016181">
    <property type="entry name" value="Acyl_CoA_acyltransferase"/>
</dbReference>
<accession>A0A098M6M4</accession>
<dbReference type="Pfam" id="PF12746">
    <property type="entry name" value="GNAT_acetyltran"/>
    <property type="match status" value="1"/>
</dbReference>
<dbReference type="STRING" id="268407.PWYN_24235"/>
<dbReference type="eggNOG" id="COG1670">
    <property type="taxonomic scope" value="Bacteria"/>
</dbReference>
<dbReference type="OrthoDB" id="2773476at2"/>
<organism evidence="2 3">
    <name type="scientific">Paenibacillus wynnii</name>
    <dbReference type="NCBI Taxonomy" id="268407"/>
    <lineage>
        <taxon>Bacteria</taxon>
        <taxon>Bacillati</taxon>
        <taxon>Bacillota</taxon>
        <taxon>Bacilli</taxon>
        <taxon>Bacillales</taxon>
        <taxon>Paenibacillaceae</taxon>
        <taxon>Paenibacillus</taxon>
    </lineage>
</organism>
<dbReference type="PANTHER" id="PTHR31143:SF2">
    <property type="entry name" value="FR47-LIKE DOMAIN-CONTAINING PROTEIN-RELATED"/>
    <property type="match status" value="1"/>
</dbReference>
<dbReference type="RefSeq" id="WP_036656852.1">
    <property type="nucleotide sequence ID" value="NZ_JQCR01000003.1"/>
</dbReference>
<keyword evidence="3" id="KW-1185">Reference proteome</keyword>
<comment type="caution">
    <text evidence="2">The sequence shown here is derived from an EMBL/GenBank/DDBJ whole genome shotgun (WGS) entry which is preliminary data.</text>
</comment>